<dbReference type="AlphaFoldDB" id="A0A6G9YDK9"/>
<dbReference type="KEGG" id="nah:F5544_17175"/>
<gene>
    <name evidence="1" type="ORF">F5544_17175</name>
</gene>
<evidence type="ECO:0000313" key="1">
    <source>
        <dbReference type="EMBL" id="QIS11311.1"/>
    </source>
</evidence>
<organism evidence="1 2">
    <name type="scientific">Nocardia arthritidis</name>
    <dbReference type="NCBI Taxonomy" id="228602"/>
    <lineage>
        <taxon>Bacteria</taxon>
        <taxon>Bacillati</taxon>
        <taxon>Actinomycetota</taxon>
        <taxon>Actinomycetes</taxon>
        <taxon>Mycobacteriales</taxon>
        <taxon>Nocardiaceae</taxon>
        <taxon>Nocardia</taxon>
    </lineage>
</organism>
<dbReference type="EMBL" id="CP046172">
    <property type="protein sequence ID" value="QIS11311.1"/>
    <property type="molecule type" value="Genomic_DNA"/>
</dbReference>
<reference evidence="1 2" key="1">
    <citation type="journal article" date="2019" name="ACS Chem. Biol.">
        <title>Identification and Mobilization of a Cryptic Antibiotic Biosynthesis Gene Locus from a Human-Pathogenic Nocardia Isolate.</title>
        <authorList>
            <person name="Herisse M."/>
            <person name="Ishida K."/>
            <person name="Porter J.L."/>
            <person name="Howden B."/>
            <person name="Hertweck C."/>
            <person name="Stinear T.P."/>
            <person name="Pidot S.J."/>
        </authorList>
    </citation>
    <scope>NUCLEOTIDE SEQUENCE [LARGE SCALE GENOMIC DNA]</scope>
    <source>
        <strain evidence="1 2">AUSMDU00012717</strain>
    </source>
</reference>
<dbReference type="RefSeq" id="WP_167474152.1">
    <property type="nucleotide sequence ID" value="NZ_CP046172.1"/>
</dbReference>
<sequence>MAIYSKPGGCCGATGFYLDTEKVAQHARLLDAAGSSLTALVGSVDFASTANSFVGSDLAAILGNGANVLDSALTSHAGLVQSTSEGFARVVSEISKQDQTSADAIKQATAQ</sequence>
<accession>A0A6G9YDK9</accession>
<protein>
    <recommendedName>
        <fullName evidence="3">ESX-1 secretion-associated protein</fullName>
    </recommendedName>
</protein>
<evidence type="ECO:0000313" key="2">
    <source>
        <dbReference type="Proteomes" id="UP000503540"/>
    </source>
</evidence>
<evidence type="ECO:0008006" key="3">
    <source>
        <dbReference type="Google" id="ProtNLM"/>
    </source>
</evidence>
<dbReference type="Proteomes" id="UP000503540">
    <property type="component" value="Chromosome"/>
</dbReference>
<proteinExistence type="predicted"/>
<keyword evidence="2" id="KW-1185">Reference proteome</keyword>
<name>A0A6G9YDK9_9NOCA</name>